<dbReference type="NCBIfam" id="TIGR00176">
    <property type="entry name" value="mobB"/>
    <property type="match status" value="1"/>
</dbReference>
<dbReference type="PANTHER" id="PTHR40072">
    <property type="entry name" value="MOLYBDOPTERIN-GUANINE DINUCLEOTIDE BIOSYNTHESIS ADAPTER PROTEIN-RELATED"/>
    <property type="match status" value="1"/>
</dbReference>
<dbReference type="SUPFAM" id="SSF52540">
    <property type="entry name" value="P-loop containing nucleoside triphosphate hydrolases"/>
    <property type="match status" value="1"/>
</dbReference>
<protein>
    <submittedName>
        <fullName evidence="2">Molybdopterin-guanine dinucleotide biosynthesis protein B</fullName>
    </submittedName>
</protein>
<dbReference type="AlphaFoldDB" id="A0A498D9Q3"/>
<dbReference type="GO" id="GO:0006777">
    <property type="term" value="P:Mo-molybdopterin cofactor biosynthetic process"/>
    <property type="evidence" value="ECO:0007669"/>
    <property type="project" value="InterPro"/>
</dbReference>
<dbReference type="PANTHER" id="PTHR40072:SF1">
    <property type="entry name" value="MOLYBDOPTERIN-GUANINE DINUCLEOTIDE BIOSYNTHESIS ADAPTER PROTEIN"/>
    <property type="match status" value="1"/>
</dbReference>
<accession>A0A498D9Q3</accession>
<gene>
    <name evidence="2" type="primary">mobB</name>
    <name evidence="2" type="ORF">D8M04_18125</name>
</gene>
<proteinExistence type="predicted"/>
<evidence type="ECO:0000313" key="2">
    <source>
        <dbReference type="EMBL" id="RLL41156.1"/>
    </source>
</evidence>
<dbReference type="Proteomes" id="UP000270219">
    <property type="component" value="Unassembled WGS sequence"/>
</dbReference>
<sequence>MNRSHTMETIQIVGYKNSGKTTTAIKLIEKFSQRGIQVASLKHHGHGGIPLGLENKDSFKHQQAGAMISGVEGEGILQLAKRKAWSLEQILAIYEIFGVDLLILEGFKREHYQKVVLINKEEDLILLDETTNILAVISSIPVKSSSYITFNTYELQDFCDWMLQWYKNKAIR</sequence>
<name>A0A498D9Q3_9BACI</name>
<reference evidence="2 3" key="1">
    <citation type="submission" date="2018-10" db="EMBL/GenBank/DDBJ databases">
        <title>Oceanobacillus sp. YLB-02 draft genome.</title>
        <authorList>
            <person name="Yu L."/>
        </authorList>
    </citation>
    <scope>NUCLEOTIDE SEQUENCE [LARGE SCALE GENOMIC DNA]</scope>
    <source>
        <strain evidence="2 3">YLB-02</strain>
    </source>
</reference>
<dbReference type="Pfam" id="PF03205">
    <property type="entry name" value="MobB"/>
    <property type="match status" value="1"/>
</dbReference>
<feature type="domain" description="Molybdopterin-guanine dinucleotide biosynthesis protein B (MobB)" evidence="1">
    <location>
        <begin position="10"/>
        <end position="138"/>
    </location>
</feature>
<dbReference type="Gene3D" id="3.40.50.300">
    <property type="entry name" value="P-loop containing nucleotide triphosphate hydrolases"/>
    <property type="match status" value="1"/>
</dbReference>
<dbReference type="InterPro" id="IPR052539">
    <property type="entry name" value="MGD_biosynthesis_adapter"/>
</dbReference>
<dbReference type="GO" id="GO:0005525">
    <property type="term" value="F:GTP binding"/>
    <property type="evidence" value="ECO:0007669"/>
    <property type="project" value="InterPro"/>
</dbReference>
<dbReference type="EMBL" id="RCHR01000009">
    <property type="protein sequence ID" value="RLL41156.1"/>
    <property type="molecule type" value="Genomic_DNA"/>
</dbReference>
<evidence type="ECO:0000259" key="1">
    <source>
        <dbReference type="Pfam" id="PF03205"/>
    </source>
</evidence>
<organism evidence="2 3">
    <name type="scientific">Oceanobacillus piezotolerans</name>
    <dbReference type="NCBI Taxonomy" id="2448030"/>
    <lineage>
        <taxon>Bacteria</taxon>
        <taxon>Bacillati</taxon>
        <taxon>Bacillota</taxon>
        <taxon>Bacilli</taxon>
        <taxon>Bacillales</taxon>
        <taxon>Bacillaceae</taxon>
        <taxon>Oceanobacillus</taxon>
    </lineage>
</organism>
<dbReference type="InterPro" id="IPR004435">
    <property type="entry name" value="MobB_dom"/>
</dbReference>
<comment type="caution">
    <text evidence="2">The sequence shown here is derived from an EMBL/GenBank/DDBJ whole genome shotgun (WGS) entry which is preliminary data.</text>
</comment>
<keyword evidence="3" id="KW-1185">Reference proteome</keyword>
<dbReference type="CDD" id="cd03116">
    <property type="entry name" value="MobB"/>
    <property type="match status" value="1"/>
</dbReference>
<evidence type="ECO:0000313" key="3">
    <source>
        <dbReference type="Proteomes" id="UP000270219"/>
    </source>
</evidence>
<dbReference type="InterPro" id="IPR027417">
    <property type="entry name" value="P-loop_NTPase"/>
</dbReference>